<accession>A0AAN7Z2F1</accession>
<dbReference type="PANTHER" id="PTHR45622:SF70">
    <property type="entry name" value="SECRETION-REGULATING GUANINE NUCLEOTIDE EXCHANGE FACTOR"/>
    <property type="match status" value="1"/>
</dbReference>
<dbReference type="InterPro" id="IPR009091">
    <property type="entry name" value="RCC1/BLIP-II"/>
</dbReference>
<dbReference type="Proteomes" id="UP001344447">
    <property type="component" value="Unassembled WGS sequence"/>
</dbReference>
<evidence type="ECO:0000256" key="2">
    <source>
        <dbReference type="PROSITE-ProRule" id="PRU00235"/>
    </source>
</evidence>
<evidence type="ECO:0000256" key="1">
    <source>
        <dbReference type="ARBA" id="ARBA00022737"/>
    </source>
</evidence>
<dbReference type="PROSITE" id="PS50012">
    <property type="entry name" value="RCC1_3"/>
    <property type="match status" value="2"/>
</dbReference>
<evidence type="ECO:0000259" key="4">
    <source>
        <dbReference type="PROSITE" id="PS50097"/>
    </source>
</evidence>
<dbReference type="InterPro" id="IPR011333">
    <property type="entry name" value="SKP1/BTB/POZ_sf"/>
</dbReference>
<dbReference type="EMBL" id="JAVFKY010000001">
    <property type="protein sequence ID" value="KAK5581810.1"/>
    <property type="molecule type" value="Genomic_DNA"/>
</dbReference>
<dbReference type="InterPro" id="IPR000408">
    <property type="entry name" value="Reg_chr_condens"/>
</dbReference>
<name>A0AAN7Z2F1_9MYCE</name>
<protein>
    <recommendedName>
        <fullName evidence="4">BTB domain-containing protein</fullName>
    </recommendedName>
</protein>
<comment type="caution">
    <text evidence="5">The sequence shown here is derived from an EMBL/GenBank/DDBJ whole genome shotgun (WGS) entry which is preliminary data.</text>
</comment>
<dbReference type="SUPFAM" id="SSF54695">
    <property type="entry name" value="POZ domain"/>
    <property type="match status" value="1"/>
</dbReference>
<feature type="repeat" description="RCC1" evidence="2">
    <location>
        <begin position="226"/>
        <end position="271"/>
    </location>
</feature>
<reference evidence="5 6" key="1">
    <citation type="submission" date="2023-11" db="EMBL/GenBank/DDBJ databases">
        <title>Dfirmibasis_genome.</title>
        <authorList>
            <person name="Edelbroek B."/>
            <person name="Kjellin J."/>
            <person name="Jerlstrom-Hultqvist J."/>
            <person name="Soderbom F."/>
        </authorList>
    </citation>
    <scope>NUCLEOTIDE SEQUENCE [LARGE SCALE GENOMIC DNA]</scope>
    <source>
        <strain evidence="5 6">TNS-C-14</strain>
    </source>
</reference>
<feature type="repeat" description="RCC1" evidence="2">
    <location>
        <begin position="272"/>
        <end position="332"/>
    </location>
</feature>
<feature type="domain" description="BTB" evidence="4">
    <location>
        <begin position="561"/>
        <end position="634"/>
    </location>
</feature>
<dbReference type="InterPro" id="IPR000210">
    <property type="entry name" value="BTB/POZ_dom"/>
</dbReference>
<evidence type="ECO:0000313" key="5">
    <source>
        <dbReference type="EMBL" id="KAK5581810.1"/>
    </source>
</evidence>
<dbReference type="InterPro" id="IPR051709">
    <property type="entry name" value="Ub-ligase/GTPase-reg"/>
</dbReference>
<dbReference type="AlphaFoldDB" id="A0AAN7Z2F1"/>
<dbReference type="SUPFAM" id="SSF50985">
    <property type="entry name" value="RCC1/BLIP-II"/>
    <property type="match status" value="2"/>
</dbReference>
<keyword evidence="6" id="KW-1185">Reference proteome</keyword>
<sequence length="1073" mass="121325">MDTEQKLFFKEISDLFKLNQLFKAVKLINNKLTTITDNNEFKYKLILILGKLCLKGRNVDKIIPMIENELKTNEIKGSIKYNLMALLYRCYYLKSSSETLSATNKYQYKSKITTNHCYSLEATDQGDNISDMALSRNRSVSIHFINETDSDRQKKRMKISNENDENGGSGDDGEEIFNKDSSNSYYDDLNFQYYLKGTGLKQVTFRTPIKSISCGRYFSSALDNNGMIWNWGMSFEICSNSQTSPSYPYPIDKTIKSISAGHHHCIALATDGSVYTWGINNFGALGLFNSSKPYNPKPSKIDFNYNNNNNDDDDEIVKVAAGGFNSAFITKSGKLLVCGNNNRYQLGTENISNPSLFSAPVNANYIPSILVASSSITRDYSYLINNKQFSDLHISFNGSINGDDKLNGGNGYDHNIVYCHIILLTSLDNQKLLDHLVELKSKSIDNIVRMNIVEFLNLSVTTSSSLSSSSKNVQDIKKVIIDKLINENQLFPDSFIDFISFIYTNTTSKRNIATLLEYSQIFEINQLKSYINDNLFNTIKEESDLSLPIKLFKSFNNEYLSDCSVVSKDRTIKIKAHKSILVSRLNYFKKLLVNNDNDNINNNNNNNEIELDIPNGHLIPIIAYLYCDRIKFDLLAPEIVNGDYVLSLCKTCETLKLTRFNDGLFKLISQSVNKQNAISLLSWSEKNGASELIKYIKCFISLHHEFLGLECYDGSFLPFPFKKFDSRGQFLPIHVATEERFVDVAVGAKLMLALTSDNKLYQLGYGSDGNRKPLQQLFLPSPDENTKIKRISCGSSHWIAITENNNIYGMGCGDLNQLVEGSKKFCFNPTLISDSNQYNNAKAGFYASMYWNDLSNFPLHPNGLKVDIVEKNKIDKPVTIEVYNDEESSSSSSLWFFKNYDSTNSLLDDKLSGATDQKQIINDQLFKKSIISTTTSSLPPYLLELFSNKENSNDNTIQLFGFSKDLIEKSFLTTAKELNISSGDEVLELLFLSTSFGNYNLSNELFGILKKSINIKQACLLLTSIYNSNYSLQLSFLFNFLLGYLGNNRLDMSKDPELIKLIPISLLDLIVSK</sequence>
<dbReference type="PROSITE" id="PS50097">
    <property type="entry name" value="BTB"/>
    <property type="match status" value="1"/>
</dbReference>
<evidence type="ECO:0000313" key="6">
    <source>
        <dbReference type="Proteomes" id="UP001344447"/>
    </source>
</evidence>
<evidence type="ECO:0000256" key="3">
    <source>
        <dbReference type="SAM" id="MobiDB-lite"/>
    </source>
</evidence>
<dbReference type="PANTHER" id="PTHR45622">
    <property type="entry name" value="UBIQUITIN-PROTEIN LIGASE E3A-RELATED"/>
    <property type="match status" value="1"/>
</dbReference>
<organism evidence="5 6">
    <name type="scientific">Dictyostelium firmibasis</name>
    <dbReference type="NCBI Taxonomy" id="79012"/>
    <lineage>
        <taxon>Eukaryota</taxon>
        <taxon>Amoebozoa</taxon>
        <taxon>Evosea</taxon>
        <taxon>Eumycetozoa</taxon>
        <taxon>Dictyostelia</taxon>
        <taxon>Dictyosteliales</taxon>
        <taxon>Dictyosteliaceae</taxon>
        <taxon>Dictyostelium</taxon>
    </lineage>
</organism>
<dbReference type="Gene3D" id="3.30.710.10">
    <property type="entry name" value="Potassium Channel Kv1.1, Chain A"/>
    <property type="match status" value="1"/>
</dbReference>
<proteinExistence type="predicted"/>
<dbReference type="Gene3D" id="2.130.10.30">
    <property type="entry name" value="Regulator of chromosome condensation 1/beta-lactamase-inhibitor protein II"/>
    <property type="match status" value="2"/>
</dbReference>
<keyword evidence="1" id="KW-0677">Repeat</keyword>
<feature type="region of interest" description="Disordered" evidence="3">
    <location>
        <begin position="151"/>
        <end position="174"/>
    </location>
</feature>
<dbReference type="GO" id="GO:0005737">
    <property type="term" value="C:cytoplasm"/>
    <property type="evidence" value="ECO:0007669"/>
    <property type="project" value="TreeGrafter"/>
</dbReference>
<dbReference type="Pfam" id="PF00651">
    <property type="entry name" value="BTB"/>
    <property type="match status" value="1"/>
</dbReference>
<dbReference type="Pfam" id="PF13540">
    <property type="entry name" value="RCC1_2"/>
    <property type="match status" value="3"/>
</dbReference>
<gene>
    <name evidence="5" type="ORF">RB653_003388</name>
</gene>